<feature type="domain" description="EAL" evidence="2">
    <location>
        <begin position="489"/>
        <end position="730"/>
    </location>
</feature>
<dbReference type="EMBL" id="JMPI01000057">
    <property type="protein sequence ID" value="KFC78567.1"/>
    <property type="molecule type" value="Genomic_DNA"/>
</dbReference>
<dbReference type="Pfam" id="PF00563">
    <property type="entry name" value="EAL"/>
    <property type="match status" value="1"/>
</dbReference>
<dbReference type="STRING" id="1006004.GBAG_3343"/>
<keyword evidence="1" id="KW-0472">Membrane</keyword>
<sequence>MDSTASNSTAYTNKRWVFPLVLPFLLYSLAQLLSSHLIVDGRVLVVYDLELAAISAVLVLFGYRAVPGLILLSVFSLLFRSSTESYELLGYLIAAFISYFFYTRYTGWRSASSFGRISLTTQRIIWLCLCNAVLNTLFSEVICLLTTPHTGSGMVCDYIFNAETLVRIQGVMNGCITGIPLFYTALRIICRPKYAAVCQKSVLAQLSENVGYTRFSAWALSLLILMVCLNIPFKDNIFFTFYSLVLIFPLMLWSSVRIGYIFTAPVWTVMMIVLAKNNVNYIAVNDDFMLHQVLVSTAIFIFTLTIVIMGVLARFNTLRIEQLLNMGLTDPMTNMPNLRALKADIQASPDSTVCLIQVPEMELFSRRYGLHFRARYQKKLAEHLRLKLNVDEKVYYHAGYGLLLKLEQPSWGRLSILYKSANTFRYSHNNQQLGFRSGLGYCRATQFCNDVYSLTGKLGIVSGLSLVNGKPENLEAQSSRIHESYIVGRTDIRTVLQKTLDNDAFVLMAQPIVSTCGEPRYHEILLRMLDEEGRFIPPDRFLPVATEAGLAPDIDLWVIRNTLKTMQLHPEHCFSINLAPVTVCRASFVHHVQLLLTEFGVDPHRIIFEITEADALSDTEQSQNTVRSLKSLGCRVAIDDFGTGFSSHARLMDVSADILKIDGSFIREITDNEVSHYIVESFCHVAKMKNMQVVAEYVENEKIQRCLENMNVDWLQGYHIGKPVPLLTLI</sequence>
<feature type="transmembrane region" description="Helical" evidence="1">
    <location>
        <begin position="215"/>
        <end position="233"/>
    </location>
</feature>
<feature type="transmembrane region" description="Helical" evidence="1">
    <location>
        <begin position="293"/>
        <end position="313"/>
    </location>
</feature>
<comment type="caution">
    <text evidence="3">The sequence shown here is derived from an EMBL/GenBank/DDBJ whole genome shotgun (WGS) entry which is preliminary data.</text>
</comment>
<feature type="transmembrane region" description="Helical" evidence="1">
    <location>
        <begin position="245"/>
        <end position="273"/>
    </location>
</feature>
<protein>
    <submittedName>
        <fullName evidence="3">Putative cytochrome c-type biogenesis protein</fullName>
    </submittedName>
</protein>
<dbReference type="OrthoDB" id="9816034at2"/>
<dbReference type="eggNOG" id="COG2200">
    <property type="taxonomic scope" value="Bacteria"/>
</dbReference>
<dbReference type="PANTHER" id="PTHR33121:SF64">
    <property type="entry name" value="CYCLIC DI-GMP PHOSPHODIESTERASE PDEF"/>
    <property type="match status" value="1"/>
</dbReference>
<feature type="transmembrane region" description="Helical" evidence="1">
    <location>
        <begin position="16"/>
        <end position="39"/>
    </location>
</feature>
<dbReference type="AlphaFoldDB" id="A0A085G4C2"/>
<gene>
    <name evidence="3" type="ORF">GBAG_3343</name>
</gene>
<name>A0A085G4C2_9ENTR</name>
<feature type="transmembrane region" description="Helical" evidence="1">
    <location>
        <begin position="51"/>
        <end position="79"/>
    </location>
</feature>
<dbReference type="Gene3D" id="3.20.20.450">
    <property type="entry name" value="EAL domain"/>
    <property type="match status" value="1"/>
</dbReference>
<dbReference type="InterPro" id="IPR001633">
    <property type="entry name" value="EAL_dom"/>
</dbReference>
<keyword evidence="1" id="KW-1133">Transmembrane helix</keyword>
<proteinExistence type="predicted"/>
<dbReference type="SMART" id="SM00052">
    <property type="entry name" value="EAL"/>
    <property type="match status" value="1"/>
</dbReference>
<dbReference type="RefSeq" id="WP_034498139.1">
    <property type="nucleotide sequence ID" value="NZ_JMPI01000057.1"/>
</dbReference>
<evidence type="ECO:0000259" key="2">
    <source>
        <dbReference type="PROSITE" id="PS50883"/>
    </source>
</evidence>
<reference evidence="3 4" key="1">
    <citation type="submission" date="2014-05" db="EMBL/GenBank/DDBJ databases">
        <title>ATOL: Assembling a taxonomically balanced genome-scale reconstruction of the evolutionary history of the Enterobacteriaceae.</title>
        <authorList>
            <person name="Plunkett G.III."/>
            <person name="Neeno-Eckwall E.C."/>
            <person name="Glasner J.D."/>
            <person name="Perna N.T."/>
        </authorList>
    </citation>
    <scope>NUCLEOTIDE SEQUENCE [LARGE SCALE GENOMIC DNA]</scope>
    <source>
        <strain evidence="3 4">ATCC 33320</strain>
    </source>
</reference>
<dbReference type="InterPro" id="IPR035919">
    <property type="entry name" value="EAL_sf"/>
</dbReference>
<evidence type="ECO:0000313" key="4">
    <source>
        <dbReference type="Proteomes" id="UP000028653"/>
    </source>
</evidence>
<dbReference type="Proteomes" id="UP000028653">
    <property type="component" value="Unassembled WGS sequence"/>
</dbReference>
<feature type="transmembrane region" description="Helical" evidence="1">
    <location>
        <begin position="124"/>
        <end position="147"/>
    </location>
</feature>
<dbReference type="PROSITE" id="PS50883">
    <property type="entry name" value="EAL"/>
    <property type="match status" value="1"/>
</dbReference>
<keyword evidence="4" id="KW-1185">Reference proteome</keyword>
<feature type="transmembrane region" description="Helical" evidence="1">
    <location>
        <begin position="85"/>
        <end position="103"/>
    </location>
</feature>
<evidence type="ECO:0000256" key="1">
    <source>
        <dbReference type="SAM" id="Phobius"/>
    </source>
</evidence>
<keyword evidence="1" id="KW-0812">Transmembrane</keyword>
<dbReference type="InterPro" id="IPR050706">
    <property type="entry name" value="Cyclic-di-GMP_PDE-like"/>
</dbReference>
<evidence type="ECO:0000313" key="3">
    <source>
        <dbReference type="EMBL" id="KFC78567.1"/>
    </source>
</evidence>
<dbReference type="CDD" id="cd01948">
    <property type="entry name" value="EAL"/>
    <property type="match status" value="1"/>
</dbReference>
<dbReference type="GO" id="GO:0071111">
    <property type="term" value="F:cyclic-guanylate-specific phosphodiesterase activity"/>
    <property type="evidence" value="ECO:0007669"/>
    <property type="project" value="InterPro"/>
</dbReference>
<dbReference type="PANTHER" id="PTHR33121">
    <property type="entry name" value="CYCLIC DI-GMP PHOSPHODIESTERASE PDEF"/>
    <property type="match status" value="1"/>
</dbReference>
<dbReference type="SUPFAM" id="SSF141868">
    <property type="entry name" value="EAL domain-like"/>
    <property type="match status" value="1"/>
</dbReference>
<accession>A0A085G4C2</accession>
<organism evidence="3 4">
    <name type="scientific">Buttiauxella agrestis ATCC 33320</name>
    <dbReference type="NCBI Taxonomy" id="1006004"/>
    <lineage>
        <taxon>Bacteria</taxon>
        <taxon>Pseudomonadati</taxon>
        <taxon>Pseudomonadota</taxon>
        <taxon>Gammaproteobacteria</taxon>
        <taxon>Enterobacterales</taxon>
        <taxon>Enterobacteriaceae</taxon>
        <taxon>Buttiauxella</taxon>
    </lineage>
</organism>